<keyword evidence="3" id="KW-0963">Cytoplasm</keyword>
<dbReference type="PANTHER" id="PTHR24403">
    <property type="entry name" value="ZINC FINGER PROTEIN"/>
    <property type="match status" value="1"/>
</dbReference>
<dbReference type="AlphaFoldDB" id="H0Y0N8"/>
<keyword evidence="9" id="KW-0805">Transcription regulation</keyword>
<dbReference type="FunFam" id="3.30.160.60:FF:000952">
    <property type="entry name" value="RE1-silencing transcription factor B"/>
    <property type="match status" value="1"/>
</dbReference>
<evidence type="ECO:0000256" key="11">
    <source>
        <dbReference type="ARBA" id="ARBA00023242"/>
    </source>
</evidence>
<dbReference type="Gene3D" id="3.30.160.60">
    <property type="entry name" value="Classic Zinc Finger"/>
    <property type="match status" value="2"/>
</dbReference>
<evidence type="ECO:0000256" key="10">
    <source>
        <dbReference type="ARBA" id="ARBA00023163"/>
    </source>
</evidence>
<feature type="region of interest" description="Disordered" evidence="13">
    <location>
        <begin position="1"/>
        <end position="22"/>
    </location>
</feature>
<dbReference type="GO" id="GO:0045665">
    <property type="term" value="P:negative regulation of neuron differentiation"/>
    <property type="evidence" value="ECO:0007669"/>
    <property type="project" value="TreeGrafter"/>
</dbReference>
<reference evidence="16" key="1">
    <citation type="submission" date="2011-03" db="EMBL/GenBank/DDBJ databases">
        <title>Version 3 of the genome sequence of Otolemur garnettii (Bushbaby).</title>
        <authorList>
            <consortium name="The Broad Institute Genome Sequencing Platform"/>
            <person name="Di Palma F."/>
            <person name="Johnson J."/>
            <person name="Lander E.S."/>
            <person name="Lindblad-Toh K."/>
            <person name="Jaffe D.B."/>
            <person name="Gnerre S."/>
            <person name="MacCallum I."/>
            <person name="Przybylski D."/>
            <person name="Ribeiro F.J."/>
            <person name="Burton J.N."/>
            <person name="Walker B.J."/>
            <person name="Sharpe T."/>
            <person name="Hall G."/>
        </authorList>
    </citation>
    <scope>NUCLEOTIDE SEQUENCE [LARGE SCALE GENOMIC DNA]</scope>
</reference>
<evidence type="ECO:0000313" key="15">
    <source>
        <dbReference type="Ensembl" id="ENSOGAP00000021931.1"/>
    </source>
</evidence>
<dbReference type="InterPro" id="IPR013087">
    <property type="entry name" value="Znf_C2H2_type"/>
</dbReference>
<evidence type="ECO:0000256" key="4">
    <source>
        <dbReference type="ARBA" id="ARBA00022491"/>
    </source>
</evidence>
<organism evidence="15 16">
    <name type="scientific">Otolemur garnettii</name>
    <name type="common">Small-eared galago</name>
    <name type="synonym">Garnett's greater bushbaby</name>
    <dbReference type="NCBI Taxonomy" id="30611"/>
    <lineage>
        <taxon>Eukaryota</taxon>
        <taxon>Metazoa</taxon>
        <taxon>Chordata</taxon>
        <taxon>Craniata</taxon>
        <taxon>Vertebrata</taxon>
        <taxon>Euteleostomi</taxon>
        <taxon>Mammalia</taxon>
        <taxon>Eutheria</taxon>
        <taxon>Euarchontoglires</taxon>
        <taxon>Primates</taxon>
        <taxon>Strepsirrhini</taxon>
        <taxon>Lorisiformes</taxon>
        <taxon>Galagidae</taxon>
        <taxon>Otolemur</taxon>
    </lineage>
</organism>
<dbReference type="GO" id="GO:0017053">
    <property type="term" value="C:transcription repressor complex"/>
    <property type="evidence" value="ECO:0007669"/>
    <property type="project" value="TreeGrafter"/>
</dbReference>
<feature type="compositionally biased region" description="Basic and acidic residues" evidence="13">
    <location>
        <begin position="129"/>
        <end position="140"/>
    </location>
</feature>
<dbReference type="InterPro" id="IPR050688">
    <property type="entry name" value="Zinc_finger/UBP_domain"/>
</dbReference>
<evidence type="ECO:0000256" key="3">
    <source>
        <dbReference type="ARBA" id="ARBA00022490"/>
    </source>
</evidence>
<keyword evidence="8" id="KW-0862">Zinc</keyword>
<dbReference type="GO" id="GO:0005737">
    <property type="term" value="C:cytoplasm"/>
    <property type="evidence" value="ECO:0007669"/>
    <property type="project" value="UniProtKB-SubCell"/>
</dbReference>
<evidence type="ECO:0000256" key="12">
    <source>
        <dbReference type="PROSITE-ProRule" id="PRU00042"/>
    </source>
</evidence>
<dbReference type="InterPro" id="IPR036236">
    <property type="entry name" value="Znf_C2H2_sf"/>
</dbReference>
<feature type="region of interest" description="Disordered" evidence="13">
    <location>
        <begin position="121"/>
        <end position="140"/>
    </location>
</feature>
<dbReference type="GO" id="GO:0008270">
    <property type="term" value="F:zinc ion binding"/>
    <property type="evidence" value="ECO:0007669"/>
    <property type="project" value="UniProtKB-KW"/>
</dbReference>
<dbReference type="Ensembl" id="ENSOGAT00000027268.1">
    <property type="protein sequence ID" value="ENSOGAP00000021931.1"/>
    <property type="gene ID" value="ENSOGAG00000031569.1"/>
</dbReference>
<dbReference type="FunFam" id="3.30.160.60:FF:000805">
    <property type="entry name" value="RE1-silencing transcription factor B"/>
    <property type="match status" value="1"/>
</dbReference>
<keyword evidence="5" id="KW-0479">Metal-binding</keyword>
<reference evidence="15" key="3">
    <citation type="submission" date="2025-09" db="UniProtKB">
        <authorList>
            <consortium name="Ensembl"/>
        </authorList>
    </citation>
    <scope>IDENTIFICATION</scope>
</reference>
<accession>H0Y0N8</accession>
<evidence type="ECO:0000256" key="13">
    <source>
        <dbReference type="SAM" id="MobiDB-lite"/>
    </source>
</evidence>
<evidence type="ECO:0000256" key="1">
    <source>
        <dbReference type="ARBA" id="ARBA00004123"/>
    </source>
</evidence>
<evidence type="ECO:0000313" key="16">
    <source>
        <dbReference type="Proteomes" id="UP000005225"/>
    </source>
</evidence>
<dbReference type="Pfam" id="PF24540">
    <property type="entry name" value="zf-C2H2_REST"/>
    <property type="match status" value="1"/>
</dbReference>
<dbReference type="InParanoid" id="H0Y0N8"/>
<keyword evidence="16" id="KW-1185">Reference proteome</keyword>
<feature type="region of interest" description="Disordered" evidence="13">
    <location>
        <begin position="401"/>
        <end position="454"/>
    </location>
</feature>
<keyword evidence="10" id="KW-0804">Transcription</keyword>
<dbReference type="HOGENOM" id="CLU_009801_0_0_1"/>
<evidence type="ECO:0000256" key="5">
    <source>
        <dbReference type="ARBA" id="ARBA00022723"/>
    </source>
</evidence>
<dbReference type="PROSITE" id="PS00028">
    <property type="entry name" value="ZINC_FINGER_C2H2_1"/>
    <property type="match status" value="1"/>
</dbReference>
<comment type="subcellular location">
    <subcellularLocation>
        <location evidence="2">Cytoplasm</location>
    </subcellularLocation>
    <subcellularLocation>
        <location evidence="1">Nucleus</location>
    </subcellularLocation>
</comment>
<dbReference type="GO" id="GO:0001227">
    <property type="term" value="F:DNA-binding transcription repressor activity, RNA polymerase II-specific"/>
    <property type="evidence" value="ECO:0007669"/>
    <property type="project" value="TreeGrafter"/>
</dbReference>
<dbReference type="PANTHER" id="PTHR24403:SF102">
    <property type="entry name" value="RE1-SILENCING TRANSCRIPTION FACTOR"/>
    <property type="match status" value="1"/>
</dbReference>
<feature type="region of interest" description="Disordered" evidence="13">
    <location>
        <begin position="184"/>
        <end position="206"/>
    </location>
</feature>
<keyword evidence="6" id="KW-0677">Repeat</keyword>
<dbReference type="Proteomes" id="UP000005225">
    <property type="component" value="Unassembled WGS sequence"/>
</dbReference>
<dbReference type="EMBL" id="AAQR03187649">
    <property type="status" value="NOT_ANNOTATED_CDS"/>
    <property type="molecule type" value="Genomic_DNA"/>
</dbReference>
<protein>
    <recommendedName>
        <fullName evidence="14">C2H2-type domain-containing protein</fullName>
    </recommendedName>
</protein>
<reference evidence="15" key="2">
    <citation type="submission" date="2025-08" db="UniProtKB">
        <authorList>
            <consortium name="Ensembl"/>
        </authorList>
    </citation>
    <scope>IDENTIFICATION</scope>
</reference>
<proteinExistence type="predicted"/>
<dbReference type="PROSITE" id="PS50157">
    <property type="entry name" value="ZINC_FINGER_C2H2_2"/>
    <property type="match status" value="1"/>
</dbReference>
<evidence type="ECO:0000256" key="7">
    <source>
        <dbReference type="ARBA" id="ARBA00022771"/>
    </source>
</evidence>
<keyword evidence="7 12" id="KW-0863">Zinc-finger</keyword>
<sequence length="454" mass="51335">QVMGPASGGRGLPPGSSSMGMALPNDYDAHNLSKAEMATPQLIILAKVALTGEVNDSCYDYLVGEERQMAELMPVGDNNCSSDGEDLEESPQIKGEPNGLINMELRNSELSIVQSQPVFEASPAPEVDSSNKDHPSETLGAEDKCKNLKAKHFRCKPCQYEANEEQFVHHIRVHSAKKFFEESAEKQAKARDSGSSTSEVGDSSKTPLTTSYCSYIAQSYCSTNQYAHSTAHLKHHTIAGGNKRVCKCIICTYTTVSEYHWRKHWRNHFPRKVYMCGECNYFSDRKKNYVQGLRTHTGENLYKCEICPYSVFQKTHVARHMCTHSDDKPFMCSYMASNKSKVTRHPRQGHNGPKPLYCPHHGYKTSDRSYFKKHAEHVSPKQFNCPICDYTASRNCSLQHHFKSKHPTSPKKTDVSKVKLKKTKKQEADLPDNNTTNENPETDQTKKRRKEKKK</sequence>
<dbReference type="FunFam" id="3.30.160.60:FF:001001">
    <property type="entry name" value="RE1-silencing transcription factor B"/>
    <property type="match status" value="1"/>
</dbReference>
<evidence type="ECO:0000259" key="14">
    <source>
        <dbReference type="PROSITE" id="PS50157"/>
    </source>
</evidence>
<name>H0Y0N8_OTOGA</name>
<dbReference type="InterPro" id="IPR057281">
    <property type="entry name" value="Zfn-C2H2_REST"/>
</dbReference>
<dbReference type="SMART" id="SM00355">
    <property type="entry name" value="ZnF_C2H2"/>
    <property type="match status" value="5"/>
</dbReference>
<dbReference type="GO" id="GO:0005634">
    <property type="term" value="C:nucleus"/>
    <property type="evidence" value="ECO:0007669"/>
    <property type="project" value="UniProtKB-SubCell"/>
</dbReference>
<evidence type="ECO:0000256" key="6">
    <source>
        <dbReference type="ARBA" id="ARBA00022737"/>
    </source>
</evidence>
<keyword evidence="4" id="KW-0678">Repressor</keyword>
<feature type="compositionally biased region" description="Gly residues" evidence="13">
    <location>
        <begin position="1"/>
        <end position="12"/>
    </location>
</feature>
<dbReference type="STRING" id="30611.ENSOGAP00000021931"/>
<dbReference type="GO" id="GO:0000976">
    <property type="term" value="F:transcription cis-regulatory region binding"/>
    <property type="evidence" value="ECO:0007669"/>
    <property type="project" value="TreeGrafter"/>
</dbReference>
<feature type="compositionally biased region" description="Low complexity" evidence="13">
    <location>
        <begin position="193"/>
        <end position="204"/>
    </location>
</feature>
<dbReference type="GeneTree" id="ENSGT00940000155341"/>
<evidence type="ECO:0000256" key="9">
    <source>
        <dbReference type="ARBA" id="ARBA00023015"/>
    </source>
</evidence>
<keyword evidence="11" id="KW-0539">Nucleus</keyword>
<evidence type="ECO:0000256" key="8">
    <source>
        <dbReference type="ARBA" id="ARBA00022833"/>
    </source>
</evidence>
<evidence type="ECO:0000256" key="2">
    <source>
        <dbReference type="ARBA" id="ARBA00004496"/>
    </source>
</evidence>
<dbReference type="FunFam" id="3.30.160.60:FF:000448">
    <property type="entry name" value="RE1-silencing transcription factor A"/>
    <property type="match status" value="1"/>
</dbReference>
<dbReference type="GO" id="GO:0045944">
    <property type="term" value="P:positive regulation of transcription by RNA polymerase II"/>
    <property type="evidence" value="ECO:0007669"/>
    <property type="project" value="TreeGrafter"/>
</dbReference>
<dbReference type="SUPFAM" id="SSF57667">
    <property type="entry name" value="beta-beta-alpha zinc fingers"/>
    <property type="match status" value="1"/>
</dbReference>
<dbReference type="OMA" id="KLMQCNT"/>
<feature type="domain" description="C2H2-type" evidence="14">
    <location>
        <begin position="302"/>
        <end position="329"/>
    </location>
</feature>
<dbReference type="eggNOG" id="KOG1721">
    <property type="taxonomic scope" value="Eukaryota"/>
</dbReference>